<name>A0A0F6MPT0_TREDN</name>
<sequence>MEVLPAEFARQAGVTRQSISAKIKNGTLILNSAGKLDTENPVNAGYLNMKRQQTEVVHVIKAENTGGQVNVASRIGIPSVRNYTDEMAAQRIGAPAELLGLSLKDLVLRYGGILPLEKHAKVLKILTESAEKDLKMKERRLALVDKDFVISRLFQYVDNLMIQFLEYPESVADDLVARVLAEREDSRQTIIETMKMGFSKIIGGAKEQIISELNGLKHKYHDDSTTLALSELKQEIKSELEAERDD</sequence>
<gene>
    <name evidence="1" type="ORF">HMPREF9723_00432</name>
</gene>
<dbReference type="RefSeq" id="WP_002690665.1">
    <property type="nucleotide sequence ID" value="NZ_CM001797.1"/>
</dbReference>
<protein>
    <submittedName>
        <fullName evidence="1">Uncharacterized protein</fullName>
    </submittedName>
</protein>
<evidence type="ECO:0000313" key="1">
    <source>
        <dbReference type="EMBL" id="EMB23294.1"/>
    </source>
</evidence>
<dbReference type="HOGENOM" id="CLU_1128656_0_0_12"/>
<comment type="caution">
    <text evidence="1">The sequence shown here is derived from an EMBL/GenBank/DDBJ whole genome shotgun (WGS) entry which is preliminary data.</text>
</comment>
<dbReference type="PATRIC" id="fig|999434.4.peg.454"/>
<organism evidence="1">
    <name type="scientific">Treponema denticola OTK</name>
    <dbReference type="NCBI Taxonomy" id="999434"/>
    <lineage>
        <taxon>Bacteria</taxon>
        <taxon>Pseudomonadati</taxon>
        <taxon>Spirochaetota</taxon>
        <taxon>Spirochaetia</taxon>
        <taxon>Spirochaetales</taxon>
        <taxon>Treponemataceae</taxon>
        <taxon>Treponema</taxon>
    </lineage>
</organism>
<dbReference type="Proteomes" id="UP000011701">
    <property type="component" value="Chromosome"/>
</dbReference>
<accession>A0A0F6MPT0</accession>
<dbReference type="EMBL" id="AGDY01000004">
    <property type="protein sequence ID" value="EMB23294.1"/>
    <property type="molecule type" value="Genomic_DNA"/>
</dbReference>
<proteinExistence type="predicted"/>
<dbReference type="AlphaFoldDB" id="A0A0F6MPT0"/>
<reference evidence="1" key="1">
    <citation type="submission" date="2012-01" db="EMBL/GenBank/DDBJ databases">
        <title>The Genome Sequence of Treponema denticola OTK.</title>
        <authorList>
            <consortium name="The Broad Institute Genome Sequencing Platform"/>
            <person name="Earl A."/>
            <person name="Ward D."/>
            <person name="Feldgarden M."/>
            <person name="Gevers D."/>
            <person name="Blanton J.M."/>
            <person name="Fenno C.J."/>
            <person name="Baranova O.V."/>
            <person name="Mathney J."/>
            <person name="Dewhirst F.E."/>
            <person name="Izard J."/>
            <person name="Young S.K."/>
            <person name="Zeng Q."/>
            <person name="Gargeya S."/>
            <person name="Fitzgerald M."/>
            <person name="Haas B."/>
            <person name="Abouelleil A."/>
            <person name="Alvarado L."/>
            <person name="Arachchi H.M."/>
            <person name="Berlin A."/>
            <person name="Chapman S.B."/>
            <person name="Gearin G."/>
            <person name="Goldberg J."/>
            <person name="Griggs A."/>
            <person name="Gujja S."/>
            <person name="Hansen M."/>
            <person name="Heiman D."/>
            <person name="Howarth C."/>
            <person name="Larimer J."/>
            <person name="Lui A."/>
            <person name="MacDonald P.J.P."/>
            <person name="McCowen C."/>
            <person name="Montmayeur A."/>
            <person name="Murphy C."/>
            <person name="Neiman D."/>
            <person name="Pearson M."/>
            <person name="Priest M."/>
            <person name="Roberts A."/>
            <person name="Saif S."/>
            <person name="Shea T."/>
            <person name="Sisk P."/>
            <person name="Stolte C."/>
            <person name="Sykes S."/>
            <person name="Wortman J."/>
            <person name="Nusbaum C."/>
            <person name="Birren B."/>
        </authorList>
    </citation>
    <scope>NUCLEOTIDE SEQUENCE [LARGE SCALE GENOMIC DNA]</scope>
    <source>
        <strain evidence="1">OTK</strain>
    </source>
</reference>